<feature type="compositionally biased region" description="Basic and acidic residues" evidence="1">
    <location>
        <begin position="30"/>
        <end position="55"/>
    </location>
</feature>
<dbReference type="AlphaFoldDB" id="A0AAD5THR4"/>
<evidence type="ECO:0000313" key="2">
    <source>
        <dbReference type="EMBL" id="KAJ3174988.1"/>
    </source>
</evidence>
<feature type="compositionally biased region" description="Polar residues" evidence="1">
    <location>
        <begin position="443"/>
        <end position="454"/>
    </location>
</feature>
<dbReference type="InterPro" id="IPR015943">
    <property type="entry name" value="WD40/YVTN_repeat-like_dom_sf"/>
</dbReference>
<dbReference type="Proteomes" id="UP001212152">
    <property type="component" value="Unassembled WGS sequence"/>
</dbReference>
<dbReference type="SMART" id="SM00320">
    <property type="entry name" value="WD40"/>
    <property type="match status" value="4"/>
</dbReference>
<feature type="region of interest" description="Disordered" evidence="1">
    <location>
        <begin position="1"/>
        <end position="108"/>
    </location>
</feature>
<feature type="compositionally biased region" description="Polar residues" evidence="1">
    <location>
        <begin position="332"/>
        <end position="363"/>
    </location>
</feature>
<dbReference type="SUPFAM" id="SSF50978">
    <property type="entry name" value="WD40 repeat-like"/>
    <property type="match status" value="1"/>
</dbReference>
<feature type="compositionally biased region" description="Basic and acidic residues" evidence="1">
    <location>
        <begin position="87"/>
        <end position="104"/>
    </location>
</feature>
<evidence type="ECO:0000256" key="1">
    <source>
        <dbReference type="SAM" id="MobiDB-lite"/>
    </source>
</evidence>
<feature type="compositionally biased region" description="Acidic residues" evidence="1">
    <location>
        <begin position="74"/>
        <end position="86"/>
    </location>
</feature>
<dbReference type="Pfam" id="PF00400">
    <property type="entry name" value="WD40"/>
    <property type="match status" value="2"/>
</dbReference>
<feature type="compositionally biased region" description="Low complexity" evidence="1">
    <location>
        <begin position="372"/>
        <end position="385"/>
    </location>
</feature>
<comment type="caution">
    <text evidence="2">The sequence shown here is derived from an EMBL/GenBank/DDBJ whole genome shotgun (WGS) entry which is preliminary data.</text>
</comment>
<sequence length="1147" mass="124125">MRHIPLSASTPTPLGCSREPPDNRSPGSRECLDDRLPRSRERPDDRDSRVRKGPDDLVPMPVRRPQRAFASVNDPDDEDYDVDEVWIPDHLEPPSGEPEGRAQDSEEEFLPAVAENRCASGDEPPTYAVVALRPPTVDAQLPESKATSPHLPDVTIQNKRALTPTKMPDDIPPAIVIPKERATEDSETLNDTPVAAPPDVTPSNTFFVEVDPSTILENWYMLVACEQLPPQPELAEGEPDTSLILAVETEPPAQAEGVQERREEPTLNADRYPSPSAAQSMWKSSMDPVVPRQSSRALSIPPSIPTTLPQGRKERDETPAPKAPGELETAPFSRTSTPITPAVASTTRAADSGPQCSAANTPSPLRAHQDGAASPIAPPVAASGSTPKRKRKPLGQRDSADRDKRRNVVQVIISPTSAKSSRTLPTSPRRETSGLQYDDVQPVASSTPGASTAVGQAGPGDRTENSDGRQANRRSSARLSGASQFAETPTRKPAPERTGGELAAASLASFAAVHGTTGLAWEKRAKAAVRAGVDEQTYGPDNLDFVRKQPSQVFAAHYADARNIHAQNAPGRGLNRTDLEEIVDRDGRLLETNGVRQLPNVPKAPLARILEAARSDLPVPGARGRDDLIAARLLDKYTLRARHQAGAGHTSEVKFARVLYESSDDQPSTVQPPLLLASSHFTDLSPQYNKAGGIVLVDVTCTGWHDDKKEIVRIIGQAAADPEEPPTSHSWKHPSGQKLHASVNDIGFSPNGFFLFSCSAQEPLVKIWDTSNGRLYGQGQRGYRLENRRKGSHWRQRAPHFRDLGLQKLAVKRDRKTCCIAAASFDGSTHLFQLLVLNGQPKVDNFHPELPLEETENPDRFRVATTVIFGQRKSNDLLATGYERIRGNVGTGKIRYFDITSSQLVTEHDVGENAVACFAFCPDGSLLVAGATGNAPLPGEDHAEFLTTTGDGLVRIFDTRKMLPAMSLTSSQLDHNVVGFSPCGQYVYSCSDPGGESRVPHSVVYDIRNTRDPVLCETMVLPHSAAQPGHEGDGVTCAAWHGNLFFTGGQDECVRAWDVRRSPADRIRRTFACKDGPISALALAPGEGDGNDDGDNDQRLLPEWMAVGTTSGAVHLWALGEGKGVVEVWDEAIAGGRVAGEWIYSAD</sequence>
<feature type="compositionally biased region" description="Polar residues" evidence="1">
    <location>
        <begin position="413"/>
        <end position="426"/>
    </location>
</feature>
<evidence type="ECO:0008006" key="4">
    <source>
        <dbReference type="Google" id="ProtNLM"/>
    </source>
</evidence>
<proteinExistence type="predicted"/>
<evidence type="ECO:0000313" key="3">
    <source>
        <dbReference type="Proteomes" id="UP001212152"/>
    </source>
</evidence>
<dbReference type="EMBL" id="JADGJQ010000057">
    <property type="protein sequence ID" value="KAJ3174988.1"/>
    <property type="molecule type" value="Genomic_DNA"/>
</dbReference>
<dbReference type="InterPro" id="IPR036322">
    <property type="entry name" value="WD40_repeat_dom_sf"/>
</dbReference>
<reference evidence="2" key="1">
    <citation type="submission" date="2020-05" db="EMBL/GenBank/DDBJ databases">
        <title>Phylogenomic resolution of chytrid fungi.</title>
        <authorList>
            <person name="Stajich J.E."/>
            <person name="Amses K."/>
            <person name="Simmons R."/>
            <person name="Seto K."/>
            <person name="Myers J."/>
            <person name="Bonds A."/>
            <person name="Quandt C.A."/>
            <person name="Barry K."/>
            <person name="Liu P."/>
            <person name="Grigoriev I."/>
            <person name="Longcore J.E."/>
            <person name="James T.Y."/>
        </authorList>
    </citation>
    <scope>NUCLEOTIDE SEQUENCE</scope>
    <source>
        <strain evidence="2">JEL0379</strain>
    </source>
</reference>
<feature type="region of interest" description="Disordered" evidence="1">
    <location>
        <begin position="140"/>
        <end position="173"/>
    </location>
</feature>
<protein>
    <recommendedName>
        <fullName evidence="4">WD40 repeat-like protein</fullName>
    </recommendedName>
</protein>
<feature type="region of interest" description="Disordered" evidence="1">
    <location>
        <begin position="181"/>
        <end position="200"/>
    </location>
</feature>
<dbReference type="InterPro" id="IPR001680">
    <property type="entry name" value="WD40_rpt"/>
</dbReference>
<keyword evidence="3" id="KW-1185">Reference proteome</keyword>
<name>A0AAD5THR4_9FUNG</name>
<dbReference type="PANTHER" id="PTHR19879">
    <property type="entry name" value="TRANSCRIPTION INITIATION FACTOR TFIID"/>
    <property type="match status" value="1"/>
</dbReference>
<feature type="compositionally biased region" description="Polar residues" evidence="1">
    <location>
        <begin position="477"/>
        <end position="487"/>
    </location>
</feature>
<feature type="region of interest" description="Disordered" evidence="1">
    <location>
        <begin position="245"/>
        <end position="499"/>
    </location>
</feature>
<gene>
    <name evidence="2" type="ORF">HDU87_006522</name>
</gene>
<feature type="compositionally biased region" description="Basic and acidic residues" evidence="1">
    <location>
        <begin position="489"/>
        <end position="499"/>
    </location>
</feature>
<accession>A0AAD5THR4</accession>
<organism evidence="2 3">
    <name type="scientific">Geranomyces variabilis</name>
    <dbReference type="NCBI Taxonomy" id="109894"/>
    <lineage>
        <taxon>Eukaryota</taxon>
        <taxon>Fungi</taxon>
        <taxon>Fungi incertae sedis</taxon>
        <taxon>Chytridiomycota</taxon>
        <taxon>Chytridiomycota incertae sedis</taxon>
        <taxon>Chytridiomycetes</taxon>
        <taxon>Spizellomycetales</taxon>
        <taxon>Powellomycetaceae</taxon>
        <taxon>Geranomyces</taxon>
    </lineage>
</organism>
<dbReference type="Gene3D" id="2.130.10.10">
    <property type="entry name" value="YVTN repeat-like/Quinoprotein amine dehydrogenase"/>
    <property type="match status" value="1"/>
</dbReference>
<dbReference type="PANTHER" id="PTHR19879:SF9">
    <property type="entry name" value="TRANSCRIPTION INITIATION FACTOR TFIID SUBUNIT 5"/>
    <property type="match status" value="1"/>
</dbReference>